<evidence type="ECO:0000313" key="2">
    <source>
        <dbReference type="Proteomes" id="UP000019132"/>
    </source>
</evidence>
<protein>
    <submittedName>
        <fullName evidence="1">Uncharacterized protein</fullName>
    </submittedName>
</protein>
<organism evidence="1 2">
    <name type="scientific">Globisporangium ultimum (strain ATCC 200006 / CBS 805.95 / DAOM BR144)</name>
    <name type="common">Pythium ultimum</name>
    <dbReference type="NCBI Taxonomy" id="431595"/>
    <lineage>
        <taxon>Eukaryota</taxon>
        <taxon>Sar</taxon>
        <taxon>Stramenopiles</taxon>
        <taxon>Oomycota</taxon>
        <taxon>Peronosporomycetes</taxon>
        <taxon>Pythiales</taxon>
        <taxon>Pythiaceae</taxon>
        <taxon>Globisporangium</taxon>
    </lineage>
</organism>
<dbReference type="SUPFAM" id="SSF48371">
    <property type="entry name" value="ARM repeat"/>
    <property type="match status" value="1"/>
</dbReference>
<dbReference type="OMA" id="WARCFIA"/>
<dbReference type="PANTHER" id="PTHR31691:SF1">
    <property type="entry name" value="ROTATIN"/>
    <property type="match status" value="1"/>
</dbReference>
<dbReference type="GO" id="GO:0005813">
    <property type="term" value="C:centrosome"/>
    <property type="evidence" value="ECO:0007669"/>
    <property type="project" value="InterPro"/>
</dbReference>
<dbReference type="InterPro" id="IPR016024">
    <property type="entry name" value="ARM-type_fold"/>
</dbReference>
<dbReference type="EMBL" id="GL376602">
    <property type="status" value="NOT_ANNOTATED_CDS"/>
    <property type="molecule type" value="Genomic_DNA"/>
</dbReference>
<dbReference type="VEuPathDB" id="FungiDB:PYU1_G010328"/>
<dbReference type="GO" id="GO:0036064">
    <property type="term" value="C:ciliary basal body"/>
    <property type="evidence" value="ECO:0007669"/>
    <property type="project" value="InterPro"/>
</dbReference>
<accession>K3WZE9</accession>
<dbReference type="EnsemblProtists" id="PYU1_T010348">
    <property type="protein sequence ID" value="PYU1_T010348"/>
    <property type="gene ID" value="PYU1_G010328"/>
</dbReference>
<reference evidence="1" key="3">
    <citation type="submission" date="2015-02" db="UniProtKB">
        <authorList>
            <consortium name="EnsemblProtists"/>
        </authorList>
    </citation>
    <scope>IDENTIFICATION</scope>
    <source>
        <strain evidence="1">DAOM BR144</strain>
    </source>
</reference>
<dbReference type="Proteomes" id="UP000019132">
    <property type="component" value="Unassembled WGS sequence"/>
</dbReference>
<name>K3WZE9_GLOUD</name>
<proteinExistence type="predicted"/>
<dbReference type="HOGENOM" id="CLU_002266_0_0_1"/>
<dbReference type="InterPro" id="IPR030791">
    <property type="entry name" value="Rotatin"/>
</dbReference>
<dbReference type="GO" id="GO:0044782">
    <property type="term" value="P:cilium organization"/>
    <property type="evidence" value="ECO:0007669"/>
    <property type="project" value="InterPro"/>
</dbReference>
<reference evidence="2" key="1">
    <citation type="journal article" date="2010" name="Genome Biol.">
        <title>Genome sequence of the necrotrophic plant pathogen Pythium ultimum reveals original pathogenicity mechanisms and effector repertoire.</title>
        <authorList>
            <person name="Levesque C.A."/>
            <person name="Brouwer H."/>
            <person name="Cano L."/>
            <person name="Hamilton J.P."/>
            <person name="Holt C."/>
            <person name="Huitema E."/>
            <person name="Raffaele S."/>
            <person name="Robideau G.P."/>
            <person name="Thines M."/>
            <person name="Win J."/>
            <person name="Zerillo M.M."/>
            <person name="Beakes G.W."/>
            <person name="Boore J.L."/>
            <person name="Busam D."/>
            <person name="Dumas B."/>
            <person name="Ferriera S."/>
            <person name="Fuerstenberg S.I."/>
            <person name="Gachon C.M."/>
            <person name="Gaulin E."/>
            <person name="Govers F."/>
            <person name="Grenville-Briggs L."/>
            <person name="Horner N."/>
            <person name="Hostetler J."/>
            <person name="Jiang R.H."/>
            <person name="Johnson J."/>
            <person name="Krajaejun T."/>
            <person name="Lin H."/>
            <person name="Meijer H.J."/>
            <person name="Moore B."/>
            <person name="Morris P."/>
            <person name="Phuntmart V."/>
            <person name="Puiu D."/>
            <person name="Shetty J."/>
            <person name="Stajich J.E."/>
            <person name="Tripathy S."/>
            <person name="Wawra S."/>
            <person name="van West P."/>
            <person name="Whitty B.R."/>
            <person name="Coutinho P.M."/>
            <person name="Henrissat B."/>
            <person name="Martin F."/>
            <person name="Thomas P.D."/>
            <person name="Tyler B.M."/>
            <person name="De Vries R.P."/>
            <person name="Kamoun S."/>
            <person name="Yandell M."/>
            <person name="Tisserat N."/>
            <person name="Buell C.R."/>
        </authorList>
    </citation>
    <scope>NUCLEOTIDE SEQUENCE</scope>
    <source>
        <strain evidence="2">DAOM:BR144</strain>
    </source>
</reference>
<sequence length="1435" mass="159579">MVAPVTTTAGGGGVTALLPKLQHPLVKIRARALANLVFKLREGLVDVQQVDDRATANALTQRIVACCAEPELELNALHALELLLDLIERIYVTTPTERDDSANDNNPTVPSGWSFPPVTLATVDEQFLFEFEVKLKLRTSTEDIVGICQSFRTDLLRNFPIEVFLQRPAIVQYLCYLVQQPFLPSSHSDAGPLNLESTTSAMEKALQYSFGVNYFDDLGSSSFSFKPSNITTAVFMAALRAIEAFLYALLRASKVCLNPVYLVYGSAVTIDLLNIYDTRRTFYPSAMPNPASSSSNDANGTKTKNDQFSLSGAIYNMVMSLLPLLASPHHPRLHVLNVLRLALPLLPERGVEHQFTNAEVADKKRVEQMLVLVCEFCVPVNVEFAEMEWDFSASVLWQIFELVIRILQCFPPSSYQVAPRDSLAPEQTKQITVPERVWQFVKMCIAHPAFGQFVKNPEWRLEMLIAYLAEIDSSMSTFVEANRMAESTRNEVAAFITCSKQFADMLDGNHFSVDEVPSTLNLDTAFKVALAVDELKDADARVAMYGILLSFAAALAHHKKISRFDMLETDRMRAISIHLISLGGEKEKAQKHVSSYFSSQLAKLVSGEISLIDAEARHYFVMNSLCHPEFLVSREVNDVEALWSIVAVILNELVTAAPAHDLSPVIGPVIPFLQHFAFMEPAADSPAQLRATQSQIVEVINRAEKSASVSERLLLIARCLLHRSSYLRKAAVSGLLSVLSEVDPSSFGRLADTMYEDVLEDPFEFPAGEDGLLSSFEKKLMERALPPLPSLNDVQKRQADISSSLAKLSALRKVLTGSSASISEIKETALNELVLFVDSMAVVPFSLLEELGEITKLKDLCIELMQLSVKDPHSDGNEKFLETVLALLRNLLRRSLHLRNDVRSDAKTLGLLTSLFFDSSLAVRAQMYYIVLLLTLSYENFAPLLGHGASAMLPRSQLDVDVIPDMVKDTFGVYSSRWSQCNVNTCRIEILWQEVCAANRQQKTASHQVPLPQMVSLNGDVESAAEHSNADILPEFTFVLQKLQAAKSHARFLNALFHVMQHTEASEVARQWMISNWEHTFDRYIGVSPQGERDEIILGSILSCLNSLLMDMERQSQLRLLLVVKRAFIPLLKGTQSMGLSSQVLRVLLHLSSSEVSDLFLSLAFDTNLLDVLCHKYSSLYATHPTLHALMLELILRIVSSIAKQRDDTEQLYLDSIYERLHSLVPPLLAITCRHRVPGSFIERDVFAMASQALIGIIAIVPRDRLFGGSATALSSDNSLLVGNSWSSRLLFDHSSQLRQLGFCLLATSLTSVSQDIESRLVQLAIETSMDETECDAVRGAACGVLYEALLRFEDSSEDQQDQLVAILGHKLLVKNVLRALSNICKDDKLLVNCGLSLTQLLRLLLTKRDVFATHFGDVEEELAVADRDWVYGVD</sequence>
<dbReference type="InParanoid" id="K3WZE9"/>
<dbReference type="PANTHER" id="PTHR31691">
    <property type="entry name" value="ROTATIN"/>
    <property type="match status" value="1"/>
</dbReference>
<keyword evidence="2" id="KW-1185">Reference proteome</keyword>
<reference evidence="2" key="2">
    <citation type="submission" date="2010-04" db="EMBL/GenBank/DDBJ databases">
        <authorList>
            <person name="Buell R."/>
            <person name="Hamilton J."/>
            <person name="Hostetler J."/>
        </authorList>
    </citation>
    <scope>NUCLEOTIDE SEQUENCE [LARGE SCALE GENOMIC DNA]</scope>
    <source>
        <strain evidence="2">DAOM:BR144</strain>
    </source>
</reference>
<evidence type="ECO:0000313" key="1">
    <source>
        <dbReference type="EnsemblProtists" id="PYU1_T010348"/>
    </source>
</evidence>
<dbReference type="eggNOG" id="ENOG502RPRU">
    <property type="taxonomic scope" value="Eukaryota"/>
</dbReference>